<dbReference type="PANTHER" id="PTHR33284:SF1">
    <property type="entry name" value="RIBOSOMAL PROTEIN L25_GLN-TRNA SYNTHETASE, ANTI-CODON-BINDING DOMAIN-CONTAINING PROTEIN"/>
    <property type="match status" value="1"/>
</dbReference>
<evidence type="ECO:0000256" key="4">
    <source>
        <dbReference type="ARBA" id="ARBA00023274"/>
    </source>
</evidence>
<accession>A0ABT4LXU4</accession>
<dbReference type="HAMAP" id="MF_01334">
    <property type="entry name" value="Ribosomal_bL25_CTC"/>
    <property type="match status" value="1"/>
</dbReference>
<dbReference type="InterPro" id="IPR020057">
    <property type="entry name" value="Ribosomal_bL25_b-dom"/>
</dbReference>
<dbReference type="PANTHER" id="PTHR33284">
    <property type="entry name" value="RIBOSOMAL PROTEIN L25/GLN-TRNA SYNTHETASE, ANTI-CODON-BINDING DOMAIN-CONTAINING PROTEIN"/>
    <property type="match status" value="1"/>
</dbReference>
<dbReference type="InterPro" id="IPR037121">
    <property type="entry name" value="Ribosomal_bL25_C"/>
</dbReference>
<organism evidence="9 10">
    <name type="scientific">Henriciella marina</name>
    <dbReference type="NCBI Taxonomy" id="453851"/>
    <lineage>
        <taxon>Bacteria</taxon>
        <taxon>Pseudomonadati</taxon>
        <taxon>Pseudomonadota</taxon>
        <taxon>Alphaproteobacteria</taxon>
        <taxon>Hyphomonadales</taxon>
        <taxon>Hyphomonadaceae</taxon>
        <taxon>Henriciella</taxon>
    </lineage>
</organism>
<dbReference type="InterPro" id="IPR029751">
    <property type="entry name" value="Ribosomal_L25_dom"/>
</dbReference>
<feature type="region of interest" description="Disordered" evidence="6">
    <location>
        <begin position="192"/>
        <end position="228"/>
    </location>
</feature>
<evidence type="ECO:0000256" key="1">
    <source>
        <dbReference type="ARBA" id="ARBA00022730"/>
    </source>
</evidence>
<dbReference type="SUPFAM" id="SSF50715">
    <property type="entry name" value="Ribosomal protein L25-like"/>
    <property type="match status" value="1"/>
</dbReference>
<reference evidence="9" key="1">
    <citation type="submission" date="2022-12" db="EMBL/GenBank/DDBJ databases">
        <title>Bacterial isolates from different developmental stages of Nematostella vectensis.</title>
        <authorList>
            <person name="Fraune S."/>
        </authorList>
    </citation>
    <scope>NUCLEOTIDE SEQUENCE</scope>
    <source>
        <strain evidence="9">G21632-S1</strain>
    </source>
</reference>
<dbReference type="RefSeq" id="WP_269403215.1">
    <property type="nucleotide sequence ID" value="NZ_JAPWGW010000005.1"/>
</dbReference>
<keyword evidence="4 5" id="KW-0687">Ribonucleoprotein</keyword>
<evidence type="ECO:0000256" key="3">
    <source>
        <dbReference type="ARBA" id="ARBA00022980"/>
    </source>
</evidence>
<keyword evidence="3 5" id="KW-0689">Ribosomal protein</keyword>
<dbReference type="InterPro" id="IPR020056">
    <property type="entry name" value="Rbsml_bL25/Gln-tRNA_synth_N"/>
</dbReference>
<evidence type="ECO:0000313" key="10">
    <source>
        <dbReference type="Proteomes" id="UP001083770"/>
    </source>
</evidence>
<comment type="function">
    <text evidence="5">This is one of the proteins that binds to the 5S RNA in the ribosome where it forms part of the central protuberance.</text>
</comment>
<dbReference type="InterPro" id="IPR020930">
    <property type="entry name" value="Ribosomal_uL5_bac-type"/>
</dbReference>
<evidence type="ECO:0000256" key="6">
    <source>
        <dbReference type="SAM" id="MobiDB-lite"/>
    </source>
</evidence>
<name>A0ABT4LXU4_9PROT</name>
<dbReference type="NCBIfam" id="TIGR00731">
    <property type="entry name" value="bL25_bact_ctc"/>
    <property type="match status" value="1"/>
</dbReference>
<evidence type="ECO:0000259" key="7">
    <source>
        <dbReference type="Pfam" id="PF01386"/>
    </source>
</evidence>
<dbReference type="EMBL" id="JAPWGW010000005">
    <property type="protein sequence ID" value="MCZ4299203.1"/>
    <property type="molecule type" value="Genomic_DNA"/>
</dbReference>
<dbReference type="Pfam" id="PF14693">
    <property type="entry name" value="Ribosomal_TL5_C"/>
    <property type="match status" value="1"/>
</dbReference>
<comment type="caution">
    <text evidence="9">The sequence shown here is derived from an EMBL/GenBank/DDBJ whole genome shotgun (WGS) entry which is preliminary data.</text>
</comment>
<dbReference type="InterPro" id="IPR011035">
    <property type="entry name" value="Ribosomal_bL25/Gln-tRNA_synth"/>
</dbReference>
<dbReference type="GO" id="GO:0005840">
    <property type="term" value="C:ribosome"/>
    <property type="evidence" value="ECO:0007669"/>
    <property type="project" value="UniProtKB-KW"/>
</dbReference>
<feature type="compositionally biased region" description="Acidic residues" evidence="6">
    <location>
        <begin position="210"/>
        <end position="228"/>
    </location>
</feature>
<proteinExistence type="inferred from homology"/>
<comment type="subunit">
    <text evidence="5">Part of the 50S ribosomal subunit; part of the 5S rRNA/L5/L18/L25 subcomplex. Contacts the 5S rRNA. Binds to the 5S rRNA independently of L5 and L18.</text>
</comment>
<dbReference type="InterPro" id="IPR001021">
    <property type="entry name" value="Ribosomal_bL25_long"/>
</dbReference>
<dbReference type="NCBIfam" id="NF004128">
    <property type="entry name" value="PRK05618.1-2"/>
    <property type="match status" value="1"/>
</dbReference>
<keyword evidence="10" id="KW-1185">Reference proteome</keyword>
<keyword evidence="1 5" id="KW-0699">rRNA-binding</keyword>
<dbReference type="Gene3D" id="2.170.120.20">
    <property type="entry name" value="Ribosomal protein L25, beta domain"/>
    <property type="match status" value="1"/>
</dbReference>
<dbReference type="CDD" id="cd00495">
    <property type="entry name" value="Ribosomal_L25_TL5_CTC"/>
    <property type="match status" value="1"/>
</dbReference>
<dbReference type="Proteomes" id="UP001083770">
    <property type="component" value="Unassembled WGS sequence"/>
</dbReference>
<keyword evidence="2 5" id="KW-0694">RNA-binding</keyword>
<dbReference type="Pfam" id="PF01386">
    <property type="entry name" value="Ribosomal_L25p"/>
    <property type="match status" value="1"/>
</dbReference>
<dbReference type="Gene3D" id="2.40.240.10">
    <property type="entry name" value="Ribosomal Protein L25, Chain P"/>
    <property type="match status" value="1"/>
</dbReference>
<feature type="domain" description="Large ribosomal subunit protein bL25 L25" evidence="7">
    <location>
        <begin position="9"/>
        <end position="94"/>
    </location>
</feature>
<protein>
    <recommendedName>
        <fullName evidence="5">Large ribosomal subunit protein bL25</fullName>
    </recommendedName>
    <alternativeName>
        <fullName evidence="5">General stress protein CTC</fullName>
    </alternativeName>
</protein>
<evidence type="ECO:0000313" key="9">
    <source>
        <dbReference type="EMBL" id="MCZ4299203.1"/>
    </source>
</evidence>
<gene>
    <name evidence="5" type="primary">rplY</name>
    <name evidence="5" type="synonym">ctc</name>
    <name evidence="9" type="ORF">O4G74_14150</name>
</gene>
<sequence>MADTLSFNVEIRERTGKGGAREARRNGKVPGVLYGGGENPVAVNLKLNEVIKGINSGHFLTSTANLVHDGKKQLVIPQAIQLDPVSDMPLHVDLYRVNASQVISVEVPVHFLNEEESPGLKRGGSLNVVRFAVELNVRADSIPEALEADLAGLDVGDNVKISDIKLPEGAEPTITDRDFTIATIVGKMAEVVEETDEETEAGDVEAINQSDEDGEGDAEGEGEEESKE</sequence>
<evidence type="ECO:0000256" key="2">
    <source>
        <dbReference type="ARBA" id="ARBA00022884"/>
    </source>
</evidence>
<evidence type="ECO:0000256" key="5">
    <source>
        <dbReference type="HAMAP-Rule" id="MF_01334"/>
    </source>
</evidence>
<feature type="compositionally biased region" description="Acidic residues" evidence="6">
    <location>
        <begin position="192"/>
        <end position="203"/>
    </location>
</feature>
<evidence type="ECO:0000259" key="8">
    <source>
        <dbReference type="Pfam" id="PF14693"/>
    </source>
</evidence>
<feature type="domain" description="Large ribosomal subunit protein bL25 beta" evidence="8">
    <location>
        <begin position="103"/>
        <end position="186"/>
    </location>
</feature>
<comment type="similarity">
    <text evidence="5">Belongs to the bacterial ribosomal protein bL25 family. CTC subfamily.</text>
</comment>